<feature type="domain" description="Alanine racemase N-terminal" evidence="5">
    <location>
        <begin position="7"/>
        <end position="236"/>
    </location>
</feature>
<keyword evidence="7" id="KW-1185">Reference proteome</keyword>
<protein>
    <recommendedName>
        <fullName evidence="2">Pyridoxal phosphate homeostasis protein</fullName>
        <shortName evidence="2">PLP homeostasis protein</shortName>
    </recommendedName>
</protein>
<reference evidence="6 7" key="1">
    <citation type="submission" date="2018-05" db="EMBL/GenBank/DDBJ databases">
        <title>Genomic Encyclopedia of Type Strains, Phase IV (KMG-IV): sequencing the most valuable type-strain genomes for metagenomic binning, comparative biology and taxonomic classification.</title>
        <authorList>
            <person name="Goeker M."/>
        </authorList>
    </citation>
    <scope>NUCLEOTIDE SEQUENCE [LARGE SCALE GENOMIC DNA]</scope>
    <source>
        <strain evidence="6 7">DSM 26006</strain>
    </source>
</reference>
<dbReference type="Gene3D" id="3.20.20.10">
    <property type="entry name" value="Alanine racemase"/>
    <property type="match status" value="1"/>
</dbReference>
<dbReference type="PANTHER" id="PTHR10146:SF14">
    <property type="entry name" value="PYRIDOXAL PHOSPHATE HOMEOSTASIS PROTEIN"/>
    <property type="match status" value="1"/>
</dbReference>
<dbReference type="GO" id="GO:0030170">
    <property type="term" value="F:pyridoxal phosphate binding"/>
    <property type="evidence" value="ECO:0007669"/>
    <property type="project" value="UniProtKB-UniRule"/>
</dbReference>
<comment type="caution">
    <text evidence="6">The sequence shown here is derived from an EMBL/GenBank/DDBJ whole genome shotgun (WGS) entry which is preliminary data.</text>
</comment>
<comment type="cofactor">
    <cofactor evidence="3">
        <name>pyridoxal 5'-phosphate</name>
        <dbReference type="ChEBI" id="CHEBI:597326"/>
    </cofactor>
</comment>
<evidence type="ECO:0000256" key="4">
    <source>
        <dbReference type="RuleBase" id="RU004514"/>
    </source>
</evidence>
<sequence length="240" mass="25114">MTTIAENLQQVRARIAVACARARRPAGEVALLAVSKTFGAEAVLAAAGAGQRAFGENYVQEAVAKMEAVRALDPQRAEALQWHCIGPIQSNKTRLVAEHFDWAHTLDRLKIAQRLSEQRPAGLAPLRVCIQVNVDGGASKSGVAPAQALELARAVVQLPGLVLRGVMAIPEPAPDFEAQLAVHRQVRAVFDAIAASGAPGLGRFDTLSLGMTGDLEAAIAAGSTLVRVGSGIFGARSYPA</sequence>
<feature type="modified residue" description="N6-(pyridoxal phosphate)lysine" evidence="2 3">
    <location>
        <position position="36"/>
    </location>
</feature>
<dbReference type="SUPFAM" id="SSF51419">
    <property type="entry name" value="PLP-binding barrel"/>
    <property type="match status" value="1"/>
</dbReference>
<dbReference type="InterPro" id="IPR011078">
    <property type="entry name" value="PyrdxlP_homeostasis"/>
</dbReference>
<evidence type="ECO:0000313" key="6">
    <source>
        <dbReference type="EMBL" id="PWW45624.1"/>
    </source>
</evidence>
<keyword evidence="1 2" id="KW-0663">Pyridoxal phosphate</keyword>
<evidence type="ECO:0000256" key="1">
    <source>
        <dbReference type="ARBA" id="ARBA00022898"/>
    </source>
</evidence>
<dbReference type="NCBIfam" id="TIGR00044">
    <property type="entry name" value="YggS family pyridoxal phosphate-dependent enzyme"/>
    <property type="match status" value="1"/>
</dbReference>
<dbReference type="InterPro" id="IPR029066">
    <property type="entry name" value="PLP-binding_barrel"/>
</dbReference>
<evidence type="ECO:0000256" key="2">
    <source>
        <dbReference type="HAMAP-Rule" id="MF_02087"/>
    </source>
</evidence>
<dbReference type="OrthoDB" id="9804072at2"/>
<dbReference type="InterPro" id="IPR001608">
    <property type="entry name" value="Ala_racemase_N"/>
</dbReference>
<accession>A0A317RAN5</accession>
<organism evidence="6 7">
    <name type="scientific">Melaminivora alkalimesophila</name>
    <dbReference type="NCBI Taxonomy" id="1165852"/>
    <lineage>
        <taxon>Bacteria</taxon>
        <taxon>Pseudomonadati</taxon>
        <taxon>Pseudomonadota</taxon>
        <taxon>Betaproteobacteria</taxon>
        <taxon>Burkholderiales</taxon>
        <taxon>Comamonadaceae</taxon>
        <taxon>Melaminivora</taxon>
    </lineage>
</organism>
<dbReference type="RefSeq" id="WP_110012341.1">
    <property type="nucleotide sequence ID" value="NZ_QGUB01000006.1"/>
</dbReference>
<dbReference type="CDD" id="cd06824">
    <property type="entry name" value="PLPDE_III_Yggs_like"/>
    <property type="match status" value="1"/>
</dbReference>
<dbReference type="PANTHER" id="PTHR10146">
    <property type="entry name" value="PROLINE SYNTHETASE CO-TRANSCRIBED BACTERIAL HOMOLOG PROTEIN"/>
    <property type="match status" value="1"/>
</dbReference>
<dbReference type="PIRSF" id="PIRSF004848">
    <property type="entry name" value="YBL036c_PLPDEIII"/>
    <property type="match status" value="1"/>
</dbReference>
<proteinExistence type="inferred from homology"/>
<gene>
    <name evidence="6" type="ORF">DFR36_106114</name>
</gene>
<dbReference type="AlphaFoldDB" id="A0A317RAN5"/>
<dbReference type="EMBL" id="QGUB01000006">
    <property type="protein sequence ID" value="PWW45624.1"/>
    <property type="molecule type" value="Genomic_DNA"/>
</dbReference>
<comment type="function">
    <text evidence="2">Pyridoxal 5'-phosphate (PLP)-binding protein, which is involved in PLP homeostasis.</text>
</comment>
<evidence type="ECO:0000313" key="7">
    <source>
        <dbReference type="Proteomes" id="UP000246483"/>
    </source>
</evidence>
<evidence type="ECO:0000259" key="5">
    <source>
        <dbReference type="Pfam" id="PF01168"/>
    </source>
</evidence>
<dbReference type="Proteomes" id="UP000246483">
    <property type="component" value="Unassembled WGS sequence"/>
</dbReference>
<dbReference type="Pfam" id="PF01168">
    <property type="entry name" value="Ala_racemase_N"/>
    <property type="match status" value="1"/>
</dbReference>
<evidence type="ECO:0000256" key="3">
    <source>
        <dbReference type="PIRSR" id="PIRSR004848-1"/>
    </source>
</evidence>
<name>A0A317RAN5_9BURK</name>
<dbReference type="HAMAP" id="MF_02087">
    <property type="entry name" value="PLP_homeostasis"/>
    <property type="match status" value="1"/>
</dbReference>
<comment type="similarity">
    <text evidence="2 4">Belongs to the pyridoxal phosphate-binding protein YggS/PROSC family.</text>
</comment>